<keyword evidence="1" id="KW-0472">Membrane</keyword>
<evidence type="ECO:0000313" key="3">
    <source>
        <dbReference type="Proteomes" id="UP000647172"/>
    </source>
</evidence>
<keyword evidence="1" id="KW-1133">Transmembrane helix</keyword>
<reference evidence="2" key="1">
    <citation type="submission" date="2021-01" db="EMBL/GenBank/DDBJ databases">
        <title>Whole genome shotgun sequence of Actinoplanes nipponensis NBRC 14063.</title>
        <authorList>
            <person name="Komaki H."/>
            <person name="Tamura T."/>
        </authorList>
    </citation>
    <scope>NUCLEOTIDE SEQUENCE</scope>
    <source>
        <strain evidence="2">NBRC 14063</strain>
    </source>
</reference>
<keyword evidence="3" id="KW-1185">Reference proteome</keyword>
<name>A0A919JH89_9ACTN</name>
<sequence length="162" mass="17885">MRLRAVLILVLVPALMVAAGVGVWYVVTQKEGRYDMAPRACPKIRPVVGELGVRYELRPAGKPATCDLRLPEDHPQYVREPKITVAFSEPVRDIAGAKQLMSDIRALPDVTPLPGVGDEAYVRDREFHVRVSNLVVTVTVHPAQISTPDQVRAFIVALADRL</sequence>
<dbReference type="AlphaFoldDB" id="A0A919JH89"/>
<proteinExistence type="predicted"/>
<gene>
    <name evidence="2" type="ORF">Ani05nite_45030</name>
</gene>
<comment type="caution">
    <text evidence="2">The sequence shown here is derived from an EMBL/GenBank/DDBJ whole genome shotgun (WGS) entry which is preliminary data.</text>
</comment>
<dbReference type="EMBL" id="BOMQ01000053">
    <property type="protein sequence ID" value="GIE50969.1"/>
    <property type="molecule type" value="Genomic_DNA"/>
</dbReference>
<protein>
    <submittedName>
        <fullName evidence="2">Uncharacterized protein</fullName>
    </submittedName>
</protein>
<evidence type="ECO:0000313" key="2">
    <source>
        <dbReference type="EMBL" id="GIE50969.1"/>
    </source>
</evidence>
<feature type="transmembrane region" description="Helical" evidence="1">
    <location>
        <begin position="6"/>
        <end position="27"/>
    </location>
</feature>
<evidence type="ECO:0000256" key="1">
    <source>
        <dbReference type="SAM" id="Phobius"/>
    </source>
</evidence>
<dbReference type="RefSeq" id="WP_203771079.1">
    <property type="nucleotide sequence ID" value="NZ_BAAAYJ010000062.1"/>
</dbReference>
<keyword evidence="1" id="KW-0812">Transmembrane</keyword>
<accession>A0A919JH89</accession>
<organism evidence="2 3">
    <name type="scientific">Actinoplanes nipponensis</name>
    <dbReference type="NCBI Taxonomy" id="135950"/>
    <lineage>
        <taxon>Bacteria</taxon>
        <taxon>Bacillati</taxon>
        <taxon>Actinomycetota</taxon>
        <taxon>Actinomycetes</taxon>
        <taxon>Micromonosporales</taxon>
        <taxon>Micromonosporaceae</taxon>
        <taxon>Actinoplanes</taxon>
    </lineage>
</organism>
<dbReference type="Proteomes" id="UP000647172">
    <property type="component" value="Unassembled WGS sequence"/>
</dbReference>